<evidence type="ECO:0000256" key="2">
    <source>
        <dbReference type="RuleBase" id="RU003707"/>
    </source>
</evidence>
<protein>
    <submittedName>
        <fullName evidence="4">Enoyl-CoA hydratase</fullName>
    </submittedName>
</protein>
<dbReference type="InterPro" id="IPR014748">
    <property type="entry name" value="Enoyl-CoA_hydra_C"/>
</dbReference>
<dbReference type="Gene3D" id="1.10.12.10">
    <property type="entry name" value="Lyase 2-enoyl-coa Hydratase, Chain A, domain 2"/>
    <property type="match status" value="1"/>
</dbReference>
<dbReference type="PROSITE" id="PS00166">
    <property type="entry name" value="ENOYL_COA_HYDRATASE"/>
    <property type="match status" value="1"/>
</dbReference>
<dbReference type="OrthoDB" id="9777711at2"/>
<evidence type="ECO:0000256" key="3">
    <source>
        <dbReference type="SAM" id="Coils"/>
    </source>
</evidence>
<evidence type="ECO:0000313" key="4">
    <source>
        <dbReference type="EMBL" id="TNB47768.1"/>
    </source>
</evidence>
<proteinExistence type="inferred from homology"/>
<dbReference type="GO" id="GO:0003824">
    <property type="term" value="F:catalytic activity"/>
    <property type="evidence" value="ECO:0007669"/>
    <property type="project" value="InterPro"/>
</dbReference>
<gene>
    <name evidence="4" type="ORF">FF124_09210</name>
</gene>
<dbReference type="SUPFAM" id="SSF52096">
    <property type="entry name" value="ClpP/crotonase"/>
    <property type="match status" value="1"/>
</dbReference>
<sequence length="262" mass="27366">MPEVLKSELADGLLILTLSRPEKRNALNLTLARALRDATEAAANDPSVRAVLLTGTQGHFCVGGDVAEMASSEASAAKERLAGLRERMDTVRQLHDMPKPTIAAIEGSCAGAGLSLALACDLRLCAEDAKITTAFAKIALSGDFGGSWFLTQLLGGAKARELYLTSPILTGAEAARIGLATRALPAADLQGAARQFAATLAKGPTDALGRMKENIAKAEAGSTLAECLDLEARNHIHCAASANHREAAAAFTEKRKPVFNAH</sequence>
<comment type="caution">
    <text evidence="4">The sequence shown here is derived from an EMBL/GenBank/DDBJ whole genome shotgun (WGS) entry which is preliminary data.</text>
</comment>
<keyword evidence="5" id="KW-1185">Reference proteome</keyword>
<dbReference type="EMBL" id="VCLB01000005">
    <property type="protein sequence ID" value="TNB47768.1"/>
    <property type="molecule type" value="Genomic_DNA"/>
</dbReference>
<dbReference type="Proteomes" id="UP000307874">
    <property type="component" value="Unassembled WGS sequence"/>
</dbReference>
<organism evidence="4 5">
    <name type="scientific">Martelella lutilitoris</name>
    <dbReference type="NCBI Taxonomy" id="2583532"/>
    <lineage>
        <taxon>Bacteria</taxon>
        <taxon>Pseudomonadati</taxon>
        <taxon>Pseudomonadota</taxon>
        <taxon>Alphaproteobacteria</taxon>
        <taxon>Hyphomicrobiales</taxon>
        <taxon>Aurantimonadaceae</taxon>
        <taxon>Martelella</taxon>
    </lineage>
</organism>
<feature type="coiled-coil region" evidence="3">
    <location>
        <begin position="67"/>
        <end position="94"/>
    </location>
</feature>
<accession>A0A5C4JR10</accession>
<reference evidence="4 5" key="1">
    <citation type="submission" date="2019-05" db="EMBL/GenBank/DDBJ databases">
        <authorList>
            <person name="Lee S.D."/>
        </authorList>
    </citation>
    <scope>NUCLEOTIDE SEQUENCE [LARGE SCALE GENOMIC DNA]</scope>
    <source>
        <strain evidence="4 5">GH2-6</strain>
    </source>
</reference>
<dbReference type="PANTHER" id="PTHR43459">
    <property type="entry name" value="ENOYL-COA HYDRATASE"/>
    <property type="match status" value="1"/>
</dbReference>
<evidence type="ECO:0000256" key="1">
    <source>
        <dbReference type="ARBA" id="ARBA00005254"/>
    </source>
</evidence>
<dbReference type="AlphaFoldDB" id="A0A5C4JR10"/>
<name>A0A5C4JR10_9HYPH</name>
<dbReference type="InterPro" id="IPR029045">
    <property type="entry name" value="ClpP/crotonase-like_dom_sf"/>
</dbReference>
<evidence type="ECO:0000313" key="5">
    <source>
        <dbReference type="Proteomes" id="UP000307874"/>
    </source>
</evidence>
<dbReference type="InterPro" id="IPR018376">
    <property type="entry name" value="Enoyl-CoA_hyd/isom_CS"/>
</dbReference>
<dbReference type="InterPro" id="IPR001753">
    <property type="entry name" value="Enoyl-CoA_hydra/iso"/>
</dbReference>
<comment type="similarity">
    <text evidence="1 2">Belongs to the enoyl-CoA hydratase/isomerase family.</text>
</comment>
<dbReference type="CDD" id="cd06558">
    <property type="entry name" value="crotonase-like"/>
    <property type="match status" value="1"/>
</dbReference>
<reference evidence="4 5" key="2">
    <citation type="submission" date="2019-06" db="EMBL/GenBank/DDBJ databases">
        <title>Martelella lutilitoris sp. nov., isolated from a tidal mudflat.</title>
        <authorList>
            <person name="Kim Y.-J."/>
        </authorList>
    </citation>
    <scope>NUCLEOTIDE SEQUENCE [LARGE SCALE GENOMIC DNA]</scope>
    <source>
        <strain evidence="4 5">GH2-6</strain>
    </source>
</reference>
<dbReference type="PANTHER" id="PTHR43459:SF1">
    <property type="entry name" value="EG:BACN32G11.4 PROTEIN"/>
    <property type="match status" value="1"/>
</dbReference>
<dbReference type="RefSeq" id="WP_138748214.1">
    <property type="nucleotide sequence ID" value="NZ_VCLB01000005.1"/>
</dbReference>
<dbReference type="Gene3D" id="3.90.226.10">
    <property type="entry name" value="2-enoyl-CoA Hydratase, Chain A, domain 1"/>
    <property type="match status" value="1"/>
</dbReference>
<dbReference type="Pfam" id="PF00378">
    <property type="entry name" value="ECH_1"/>
    <property type="match status" value="1"/>
</dbReference>
<keyword evidence="3" id="KW-0175">Coiled coil</keyword>